<gene>
    <name evidence="2" type="ORF">BST44_09820</name>
</gene>
<evidence type="ECO:0000256" key="1">
    <source>
        <dbReference type="SAM" id="SignalP"/>
    </source>
</evidence>
<protein>
    <submittedName>
        <fullName evidence="2">Uncharacterized protein</fullName>
    </submittedName>
</protein>
<feature type="chain" id="PRO_5011964510" evidence="1">
    <location>
        <begin position="26"/>
        <end position="75"/>
    </location>
</feature>
<dbReference type="AlphaFoldDB" id="A0A1X0KGM1"/>
<name>A0A1X0KGM1_MYCSC</name>
<sequence length="75" mass="7391">MRKQPIIAAGLATVALAFGAGVAQADPAPDPNDPGNEANWPCGVTVGPVTTTNGTVIGIRGGKPCPPPPPPAEQP</sequence>
<reference evidence="2 3" key="1">
    <citation type="submission" date="2017-02" db="EMBL/GenBank/DDBJ databases">
        <title>The new phylogeny of genus Mycobacterium.</title>
        <authorList>
            <person name="Tortoli E."/>
            <person name="Trovato A."/>
            <person name="Cirillo D.M."/>
        </authorList>
    </citation>
    <scope>NUCLEOTIDE SEQUENCE [LARGE SCALE GENOMIC DNA]</scope>
    <source>
        <strain evidence="2 3">DSM 43992</strain>
    </source>
</reference>
<comment type="caution">
    <text evidence="2">The sequence shown here is derived from an EMBL/GenBank/DDBJ whole genome shotgun (WGS) entry which is preliminary data.</text>
</comment>
<evidence type="ECO:0000313" key="3">
    <source>
        <dbReference type="Proteomes" id="UP000192601"/>
    </source>
</evidence>
<feature type="signal peptide" evidence="1">
    <location>
        <begin position="1"/>
        <end position="25"/>
    </location>
</feature>
<proteinExistence type="predicted"/>
<dbReference type="EMBL" id="MVIJ01000011">
    <property type="protein sequence ID" value="ORB74405.1"/>
    <property type="molecule type" value="Genomic_DNA"/>
</dbReference>
<dbReference type="Proteomes" id="UP000192601">
    <property type="component" value="Unassembled WGS sequence"/>
</dbReference>
<organism evidence="2 3">
    <name type="scientific">Mycobacterium scrofulaceum</name>
    <dbReference type="NCBI Taxonomy" id="1783"/>
    <lineage>
        <taxon>Bacteria</taxon>
        <taxon>Bacillati</taxon>
        <taxon>Actinomycetota</taxon>
        <taxon>Actinomycetes</taxon>
        <taxon>Mycobacteriales</taxon>
        <taxon>Mycobacteriaceae</taxon>
        <taxon>Mycobacterium</taxon>
    </lineage>
</organism>
<dbReference type="STRING" id="1783.BST44_09820"/>
<keyword evidence="1" id="KW-0732">Signal</keyword>
<keyword evidence="3" id="KW-1185">Reference proteome</keyword>
<evidence type="ECO:0000313" key="2">
    <source>
        <dbReference type="EMBL" id="ORB74405.1"/>
    </source>
</evidence>
<dbReference type="RefSeq" id="WP_083176921.1">
    <property type="nucleotide sequence ID" value="NZ_MVIJ01000011.1"/>
</dbReference>
<accession>A0A1X0KGM1</accession>